<organism evidence="2 3">
    <name type="scientific">Streptomyces yaizuensis</name>
    <dbReference type="NCBI Taxonomy" id="2989713"/>
    <lineage>
        <taxon>Bacteria</taxon>
        <taxon>Bacillati</taxon>
        <taxon>Actinomycetota</taxon>
        <taxon>Actinomycetes</taxon>
        <taxon>Kitasatosporales</taxon>
        <taxon>Streptomycetaceae</taxon>
        <taxon>Streptomyces</taxon>
    </lineage>
</organism>
<proteinExistence type="predicted"/>
<dbReference type="Proteomes" id="UP001291653">
    <property type="component" value="Unassembled WGS sequence"/>
</dbReference>
<protein>
    <submittedName>
        <fullName evidence="2">Uncharacterized protein</fullName>
    </submittedName>
</protein>
<name>A0ABQ5P7P9_9ACTN</name>
<evidence type="ECO:0000313" key="2">
    <source>
        <dbReference type="EMBL" id="GLF98256.1"/>
    </source>
</evidence>
<feature type="region of interest" description="Disordered" evidence="1">
    <location>
        <begin position="1"/>
        <end position="36"/>
    </location>
</feature>
<gene>
    <name evidence="2" type="ORF">SYYSPA8_28185</name>
</gene>
<keyword evidence="3" id="KW-1185">Reference proteome</keyword>
<evidence type="ECO:0000256" key="1">
    <source>
        <dbReference type="SAM" id="MobiDB-lite"/>
    </source>
</evidence>
<evidence type="ECO:0000313" key="3">
    <source>
        <dbReference type="Proteomes" id="UP001291653"/>
    </source>
</evidence>
<sequence length="36" mass="3805">MAKEDAAKDGALTDEEREDLGGMPIEDPPADEEDGS</sequence>
<dbReference type="EMBL" id="BSBI01000013">
    <property type="protein sequence ID" value="GLF98256.1"/>
    <property type="molecule type" value="Genomic_DNA"/>
</dbReference>
<reference evidence="2 3" key="1">
    <citation type="submission" date="2022-10" db="EMBL/GenBank/DDBJ databases">
        <title>Draft genome sequence of Streptomyces sp. YSPA8.</title>
        <authorList>
            <person name="Moriuchi R."/>
            <person name="Dohra H."/>
            <person name="Yamamura H."/>
            <person name="Kodani S."/>
        </authorList>
    </citation>
    <scope>NUCLEOTIDE SEQUENCE [LARGE SCALE GENOMIC DNA]</scope>
    <source>
        <strain evidence="2 3">YSPA8</strain>
    </source>
</reference>
<comment type="caution">
    <text evidence="2">The sequence shown here is derived from an EMBL/GenBank/DDBJ whole genome shotgun (WGS) entry which is preliminary data.</text>
</comment>
<accession>A0ABQ5P7P9</accession>